<feature type="transmembrane region" description="Helical" evidence="1">
    <location>
        <begin position="89"/>
        <end position="108"/>
    </location>
</feature>
<dbReference type="AlphaFoldDB" id="I3UNT7"/>
<dbReference type="PATRIC" id="fig|231023.4.peg.326"/>
<keyword evidence="1" id="KW-0472">Membrane</keyword>
<accession>I3UNT7</accession>
<feature type="transmembrane region" description="Helical" evidence="1">
    <location>
        <begin position="120"/>
        <end position="144"/>
    </location>
</feature>
<name>I3UNT7_PSEPU</name>
<reference evidence="2 3" key="1">
    <citation type="journal article" date="2012" name="J. Bacteriol.">
        <title>Complete Genome Sequence of the Naphthalene-Degrading Pseudomonas putida Strain ND6.</title>
        <authorList>
            <person name="Li S."/>
            <person name="Zhao H."/>
            <person name="Li Y."/>
            <person name="Niu S."/>
            <person name="Cai B."/>
        </authorList>
    </citation>
    <scope>NUCLEOTIDE SEQUENCE [LARGE SCALE GENOMIC DNA]</scope>
    <source>
        <strain evidence="2 3">ND6</strain>
    </source>
</reference>
<gene>
    <name evidence="2" type="ORF">YSA_00703</name>
</gene>
<keyword evidence="1" id="KW-0812">Transmembrane</keyword>
<dbReference type="HOGENOM" id="CLU_1585097_0_0_6"/>
<sequence>MLPSIRIDVAIIGAGTAGLYLHPRWKRKVTLSIVFSDPNEVSVGARPGELNQERIFGRKRLLVLSLVVAVVVLVTGIAAMISHGLQPQATLGLLMLIPILTLLGIEWLRLQHSLSYHFTGGAGSGTVFIILTAIFMQQLGVMLLDYRVMQLHGYLRRHLSGRARSGSG</sequence>
<organism evidence="2 3">
    <name type="scientific">Pseudomonas putida ND6</name>
    <dbReference type="NCBI Taxonomy" id="231023"/>
    <lineage>
        <taxon>Bacteria</taxon>
        <taxon>Pseudomonadati</taxon>
        <taxon>Pseudomonadota</taxon>
        <taxon>Gammaproteobacteria</taxon>
        <taxon>Pseudomonadales</taxon>
        <taxon>Pseudomonadaceae</taxon>
        <taxon>Pseudomonas</taxon>
    </lineage>
</organism>
<dbReference type="Proteomes" id="UP000005268">
    <property type="component" value="Chromosome"/>
</dbReference>
<evidence type="ECO:0000256" key="1">
    <source>
        <dbReference type="SAM" id="Phobius"/>
    </source>
</evidence>
<feature type="transmembrane region" description="Helical" evidence="1">
    <location>
        <begin position="61"/>
        <end position="83"/>
    </location>
</feature>
<dbReference type="RefSeq" id="WP_014753639.1">
    <property type="nucleotide sequence ID" value="NC_017986.1"/>
</dbReference>
<dbReference type="EMBL" id="CP003588">
    <property type="protein sequence ID" value="AFK67158.1"/>
    <property type="molecule type" value="Genomic_DNA"/>
</dbReference>
<protein>
    <submittedName>
        <fullName evidence="2">Uncharacterized protein</fullName>
    </submittedName>
</protein>
<evidence type="ECO:0000313" key="3">
    <source>
        <dbReference type="Proteomes" id="UP000005268"/>
    </source>
</evidence>
<dbReference type="KEGG" id="ppi:YSA_00703"/>
<proteinExistence type="predicted"/>
<evidence type="ECO:0000313" key="2">
    <source>
        <dbReference type="EMBL" id="AFK67158.1"/>
    </source>
</evidence>
<keyword evidence="1" id="KW-1133">Transmembrane helix</keyword>